<protein>
    <submittedName>
        <fullName evidence="3">Uncharacterized protein</fullName>
    </submittedName>
</protein>
<feature type="region of interest" description="Disordered" evidence="1">
    <location>
        <begin position="68"/>
        <end position="148"/>
    </location>
</feature>
<evidence type="ECO:0000256" key="1">
    <source>
        <dbReference type="SAM" id="MobiDB-lite"/>
    </source>
</evidence>
<reference evidence="3" key="1">
    <citation type="journal article" date="2023" name="Mol. Phylogenet. Evol.">
        <title>Genome-scale phylogeny and comparative genomics of the fungal order Sordariales.</title>
        <authorList>
            <person name="Hensen N."/>
            <person name="Bonometti L."/>
            <person name="Westerberg I."/>
            <person name="Brannstrom I.O."/>
            <person name="Guillou S."/>
            <person name="Cros-Aarteil S."/>
            <person name="Calhoun S."/>
            <person name="Haridas S."/>
            <person name="Kuo A."/>
            <person name="Mondo S."/>
            <person name="Pangilinan J."/>
            <person name="Riley R."/>
            <person name="LaButti K."/>
            <person name="Andreopoulos B."/>
            <person name="Lipzen A."/>
            <person name="Chen C."/>
            <person name="Yan M."/>
            <person name="Daum C."/>
            <person name="Ng V."/>
            <person name="Clum A."/>
            <person name="Steindorff A."/>
            <person name="Ohm R.A."/>
            <person name="Martin F."/>
            <person name="Silar P."/>
            <person name="Natvig D.O."/>
            <person name="Lalanne C."/>
            <person name="Gautier V."/>
            <person name="Ament-Velasquez S.L."/>
            <person name="Kruys A."/>
            <person name="Hutchinson M.I."/>
            <person name="Powell A.J."/>
            <person name="Barry K."/>
            <person name="Miller A.N."/>
            <person name="Grigoriev I.V."/>
            <person name="Debuchy R."/>
            <person name="Gladieux P."/>
            <person name="Hiltunen Thoren M."/>
            <person name="Johannesson H."/>
        </authorList>
    </citation>
    <scope>NUCLEOTIDE SEQUENCE</scope>
    <source>
        <strain evidence="3">CBS 626.80</strain>
    </source>
</reference>
<organism evidence="3 4">
    <name type="scientific">Pseudoneurospora amorphoporcata</name>
    <dbReference type="NCBI Taxonomy" id="241081"/>
    <lineage>
        <taxon>Eukaryota</taxon>
        <taxon>Fungi</taxon>
        <taxon>Dikarya</taxon>
        <taxon>Ascomycota</taxon>
        <taxon>Pezizomycotina</taxon>
        <taxon>Sordariomycetes</taxon>
        <taxon>Sordariomycetidae</taxon>
        <taxon>Sordariales</taxon>
        <taxon>Sordariaceae</taxon>
        <taxon>Pseudoneurospora</taxon>
    </lineage>
</organism>
<gene>
    <name evidence="3" type="ORF">QBC32DRAFT_351235</name>
</gene>
<dbReference type="Proteomes" id="UP001303222">
    <property type="component" value="Unassembled WGS sequence"/>
</dbReference>
<dbReference type="EMBL" id="MU859256">
    <property type="protein sequence ID" value="KAK3948570.1"/>
    <property type="molecule type" value="Genomic_DNA"/>
</dbReference>
<reference evidence="3" key="2">
    <citation type="submission" date="2023-06" db="EMBL/GenBank/DDBJ databases">
        <authorList>
            <consortium name="Lawrence Berkeley National Laboratory"/>
            <person name="Mondo S.J."/>
            <person name="Hensen N."/>
            <person name="Bonometti L."/>
            <person name="Westerberg I."/>
            <person name="Brannstrom I.O."/>
            <person name="Guillou S."/>
            <person name="Cros-Aarteil S."/>
            <person name="Calhoun S."/>
            <person name="Haridas S."/>
            <person name="Kuo A."/>
            <person name="Pangilinan J."/>
            <person name="Riley R."/>
            <person name="Labutti K."/>
            <person name="Andreopoulos B."/>
            <person name="Lipzen A."/>
            <person name="Chen C."/>
            <person name="Yanf M."/>
            <person name="Daum C."/>
            <person name="Ng V."/>
            <person name="Clum A."/>
            <person name="Steindorff A."/>
            <person name="Ohm R."/>
            <person name="Martin F."/>
            <person name="Silar P."/>
            <person name="Natvig D."/>
            <person name="Lalanne C."/>
            <person name="Gautier V."/>
            <person name="Ament-Velasquez S.L."/>
            <person name="Kruys A."/>
            <person name="Hutchinson M.I."/>
            <person name="Powell A.J."/>
            <person name="Barry K."/>
            <person name="Miller A.N."/>
            <person name="Grigoriev I.V."/>
            <person name="Debuchy R."/>
            <person name="Gladieux P."/>
            <person name="Thoren M.H."/>
            <person name="Johannesson H."/>
        </authorList>
    </citation>
    <scope>NUCLEOTIDE SEQUENCE</scope>
    <source>
        <strain evidence="3">CBS 626.80</strain>
    </source>
</reference>
<feature type="compositionally biased region" description="Basic and acidic residues" evidence="1">
    <location>
        <begin position="68"/>
        <end position="83"/>
    </location>
</feature>
<proteinExistence type="predicted"/>
<feature type="transmembrane region" description="Helical" evidence="2">
    <location>
        <begin position="27"/>
        <end position="47"/>
    </location>
</feature>
<evidence type="ECO:0000313" key="4">
    <source>
        <dbReference type="Proteomes" id="UP001303222"/>
    </source>
</evidence>
<accession>A0AAN6NMY0</accession>
<evidence type="ECO:0000256" key="2">
    <source>
        <dbReference type="SAM" id="Phobius"/>
    </source>
</evidence>
<keyword evidence="2" id="KW-1133">Transmembrane helix</keyword>
<feature type="compositionally biased region" description="Gly residues" evidence="1">
    <location>
        <begin position="84"/>
        <end position="104"/>
    </location>
</feature>
<keyword evidence="2" id="KW-0812">Transmembrane</keyword>
<evidence type="ECO:0000313" key="3">
    <source>
        <dbReference type="EMBL" id="KAK3948570.1"/>
    </source>
</evidence>
<sequence length="148" mass="15682">MAPAHNPQDAHEYDAYIPATTLQHVPVYGWVLISLLFVILLGSYILGQCLTWGQPTLTEKEWRRRREQEMEEVERQKRMDGLRNGHGGGGGSGNGNGNGNGKGASGRVHVDRVAHGIGGMSHGGMGGGSRLSGSTLGKAQGRGVPLGK</sequence>
<keyword evidence="2" id="KW-0472">Membrane</keyword>
<feature type="compositionally biased region" description="Gly residues" evidence="1">
    <location>
        <begin position="116"/>
        <end position="130"/>
    </location>
</feature>
<keyword evidence="4" id="KW-1185">Reference proteome</keyword>
<comment type="caution">
    <text evidence="3">The sequence shown here is derived from an EMBL/GenBank/DDBJ whole genome shotgun (WGS) entry which is preliminary data.</text>
</comment>
<dbReference type="AlphaFoldDB" id="A0AAN6NMY0"/>
<name>A0AAN6NMY0_9PEZI</name>